<name>A0A9P3LLJ2_9APHY</name>
<comment type="caution">
    <text evidence="2">The sequence shown here is derived from an EMBL/GenBank/DDBJ whole genome shotgun (WGS) entry which is preliminary data.</text>
</comment>
<sequence>MIIDAHSTEPCSSDAAGTRDGAPATSTSAETPTTEPAAAAETPTTEPAAAVDNSTTEPAAAVDNSVTNESTDPTTQSPVVSNAANTLQDNATTDTSEAPAAPGGAFVMPNGLPILRKAKTKQEREAAKGGKAGNPGNFVGVEKDILEPLVAEFIAIDRSTGSGKTARFDAFWYKVSRVFWGSVTLERMREILGVKLQGLDDQHAFLKSNDIIKEFFRWKRKSAGSEVKDVWGDTFRALKKSSYGAPRMTSGPQTLQGEPEYLARINDLVRERTTKEDHGIGLRNRIALELYNELDEGEKERLRVVARERFEERKAAYERATQGDLTEAVTDPEVQKEATARLSRVITPLLKIEPGGSYRCVGVHYGQSIRTKQTFAQYDSEAYRDQVIGTFVNYLASTSEATLHDTTPQVVRREKVFRVEMLDPYERERGDKAQELASAEAAKKKKAKNQQKRGKKKQAASASSSQGGTAAVAGEAASPVTQLPEVDAGASTAPGVKPDDVFEGAPVFAFQSQDAANFPSLNIFQLGLPTSLADLSQQQSLSLDPSLLLIPPMPASPDDPLPNFDVEAALLNAPVPGVDFHLDLEDLGIGADGSLVSLALPPSASQPIARAVPQPASEPPSEPLPPSASQPIARAVPQPAS</sequence>
<evidence type="ECO:0000313" key="3">
    <source>
        <dbReference type="Proteomes" id="UP000703269"/>
    </source>
</evidence>
<dbReference type="Proteomes" id="UP000703269">
    <property type="component" value="Unassembled WGS sequence"/>
</dbReference>
<protein>
    <submittedName>
        <fullName evidence="2">Uncharacterized protein</fullName>
    </submittedName>
</protein>
<keyword evidence="3" id="KW-1185">Reference proteome</keyword>
<feature type="non-terminal residue" evidence="2">
    <location>
        <position position="641"/>
    </location>
</feature>
<dbReference type="AlphaFoldDB" id="A0A9P3LLJ2"/>
<feature type="compositionally biased region" description="Pro residues" evidence="1">
    <location>
        <begin position="616"/>
        <end position="628"/>
    </location>
</feature>
<feature type="region of interest" description="Disordered" evidence="1">
    <location>
        <begin position="1"/>
        <end position="56"/>
    </location>
</feature>
<evidence type="ECO:0000313" key="2">
    <source>
        <dbReference type="EMBL" id="GJE99778.1"/>
    </source>
</evidence>
<feature type="region of interest" description="Disordered" evidence="1">
    <location>
        <begin position="428"/>
        <end position="477"/>
    </location>
</feature>
<feature type="compositionally biased region" description="Low complexity" evidence="1">
    <location>
        <begin position="459"/>
        <end position="474"/>
    </location>
</feature>
<dbReference type="EMBL" id="BPQB01000119">
    <property type="protein sequence ID" value="GJE99778.1"/>
    <property type="molecule type" value="Genomic_DNA"/>
</dbReference>
<organism evidence="2 3">
    <name type="scientific">Phanerochaete sordida</name>
    <dbReference type="NCBI Taxonomy" id="48140"/>
    <lineage>
        <taxon>Eukaryota</taxon>
        <taxon>Fungi</taxon>
        <taxon>Dikarya</taxon>
        <taxon>Basidiomycota</taxon>
        <taxon>Agaricomycotina</taxon>
        <taxon>Agaricomycetes</taxon>
        <taxon>Polyporales</taxon>
        <taxon>Phanerochaetaceae</taxon>
        <taxon>Phanerochaete</taxon>
    </lineage>
</organism>
<feature type="region of interest" description="Disordered" evidence="1">
    <location>
        <begin position="607"/>
        <end position="641"/>
    </location>
</feature>
<evidence type="ECO:0000256" key="1">
    <source>
        <dbReference type="SAM" id="MobiDB-lite"/>
    </source>
</evidence>
<proteinExistence type="predicted"/>
<feature type="compositionally biased region" description="Low complexity" evidence="1">
    <location>
        <begin position="22"/>
        <end position="50"/>
    </location>
</feature>
<accession>A0A9P3LLJ2</accession>
<feature type="compositionally biased region" description="Basic residues" evidence="1">
    <location>
        <begin position="443"/>
        <end position="458"/>
    </location>
</feature>
<reference evidence="2 3" key="1">
    <citation type="submission" date="2021-08" db="EMBL/GenBank/DDBJ databases">
        <title>Draft Genome Sequence of Phanerochaete sordida strain YK-624.</title>
        <authorList>
            <person name="Mori T."/>
            <person name="Dohra H."/>
            <person name="Suzuki T."/>
            <person name="Kawagishi H."/>
            <person name="Hirai H."/>
        </authorList>
    </citation>
    <scope>NUCLEOTIDE SEQUENCE [LARGE SCALE GENOMIC DNA]</scope>
    <source>
        <strain evidence="2 3">YK-624</strain>
    </source>
</reference>
<gene>
    <name evidence="2" type="ORF">PsYK624_160490</name>
</gene>